<evidence type="ECO:0000313" key="1">
    <source>
        <dbReference type="EMBL" id="KAA1122534.1"/>
    </source>
</evidence>
<proteinExistence type="predicted"/>
<dbReference type="EMBL" id="VDEP01000236">
    <property type="protein sequence ID" value="KAA1122534.1"/>
    <property type="molecule type" value="Genomic_DNA"/>
</dbReference>
<protein>
    <submittedName>
        <fullName evidence="1">Uncharacterized protein</fullName>
    </submittedName>
</protein>
<dbReference type="AlphaFoldDB" id="A0A5B0RCK0"/>
<reference evidence="1 2" key="1">
    <citation type="submission" date="2019-05" db="EMBL/GenBank/DDBJ databases">
        <title>Emergence of the Ug99 lineage of the wheat stem rust pathogen through somatic hybridization.</title>
        <authorList>
            <person name="Li F."/>
            <person name="Upadhyaya N.M."/>
            <person name="Sperschneider J."/>
            <person name="Matny O."/>
            <person name="Nguyen-Phuc H."/>
            <person name="Mago R."/>
            <person name="Raley C."/>
            <person name="Miller M.E."/>
            <person name="Silverstein K.A.T."/>
            <person name="Henningsen E."/>
            <person name="Hirsch C.D."/>
            <person name="Visser B."/>
            <person name="Pretorius Z.A."/>
            <person name="Steffenson B.J."/>
            <person name="Schwessinger B."/>
            <person name="Dodds P.N."/>
            <person name="Figueroa M."/>
        </authorList>
    </citation>
    <scope>NUCLEOTIDE SEQUENCE [LARGE SCALE GENOMIC DNA]</scope>
    <source>
        <strain evidence="1 2">Ug99</strain>
    </source>
</reference>
<organism evidence="1 2">
    <name type="scientific">Puccinia graminis f. sp. tritici</name>
    <dbReference type="NCBI Taxonomy" id="56615"/>
    <lineage>
        <taxon>Eukaryota</taxon>
        <taxon>Fungi</taxon>
        <taxon>Dikarya</taxon>
        <taxon>Basidiomycota</taxon>
        <taxon>Pucciniomycotina</taxon>
        <taxon>Pucciniomycetes</taxon>
        <taxon>Pucciniales</taxon>
        <taxon>Pucciniaceae</taxon>
        <taxon>Puccinia</taxon>
    </lineage>
</organism>
<name>A0A5B0RCK0_PUCGR</name>
<sequence length="75" mass="8466">MTWFVGLKEVILINKALREKKNEKARRTLGVDLNFLKPVSQPLRSVRQDSISKSSAQSYSKVFYQPPSSSLLLAA</sequence>
<dbReference type="Proteomes" id="UP000325313">
    <property type="component" value="Unassembled WGS sequence"/>
</dbReference>
<comment type="caution">
    <text evidence="1">The sequence shown here is derived from an EMBL/GenBank/DDBJ whole genome shotgun (WGS) entry which is preliminary data.</text>
</comment>
<gene>
    <name evidence="1" type="ORF">PGTUg99_037757</name>
</gene>
<evidence type="ECO:0000313" key="2">
    <source>
        <dbReference type="Proteomes" id="UP000325313"/>
    </source>
</evidence>
<accession>A0A5B0RCK0</accession>